<comment type="similarity">
    <text evidence="1">Belongs to the 'phage' integrase family.</text>
</comment>
<dbReference type="InterPro" id="IPR010998">
    <property type="entry name" value="Integrase_recombinase_N"/>
</dbReference>
<protein>
    <recommendedName>
        <fullName evidence="5">Tyr recombinase domain-containing protein</fullName>
    </recommendedName>
</protein>
<proteinExistence type="inferred from homology"/>
<evidence type="ECO:0000256" key="4">
    <source>
        <dbReference type="SAM" id="MobiDB-lite"/>
    </source>
</evidence>
<reference evidence="6 7" key="1">
    <citation type="submission" date="2019-01" db="EMBL/GenBank/DDBJ databases">
        <title>Novel species of Nocardioides.</title>
        <authorList>
            <person name="Liu Q."/>
            <person name="Xin Y.-H."/>
        </authorList>
    </citation>
    <scope>NUCLEOTIDE SEQUENCE [LARGE SCALE GENOMIC DNA]</scope>
    <source>
        <strain evidence="6 7">CGMCC 4.6882</strain>
    </source>
</reference>
<dbReference type="Pfam" id="PF00589">
    <property type="entry name" value="Phage_integrase"/>
    <property type="match status" value="1"/>
</dbReference>
<dbReference type="AlphaFoldDB" id="A0A4Q2RWE3"/>
<accession>A0A4Q2RWE3</accession>
<dbReference type="InterPro" id="IPR050090">
    <property type="entry name" value="Tyrosine_recombinase_XerCD"/>
</dbReference>
<organism evidence="6 7">
    <name type="scientific">Nocardioides oleivorans</name>
    <dbReference type="NCBI Taxonomy" id="273676"/>
    <lineage>
        <taxon>Bacteria</taxon>
        <taxon>Bacillati</taxon>
        <taxon>Actinomycetota</taxon>
        <taxon>Actinomycetes</taxon>
        <taxon>Propionibacteriales</taxon>
        <taxon>Nocardioidaceae</taxon>
        <taxon>Nocardioides</taxon>
    </lineage>
</organism>
<name>A0A4Q2RWE3_9ACTN</name>
<dbReference type="GO" id="GO:0006310">
    <property type="term" value="P:DNA recombination"/>
    <property type="evidence" value="ECO:0007669"/>
    <property type="project" value="UniProtKB-KW"/>
</dbReference>
<feature type="region of interest" description="Disordered" evidence="4">
    <location>
        <begin position="395"/>
        <end position="414"/>
    </location>
</feature>
<dbReference type="SUPFAM" id="SSF56349">
    <property type="entry name" value="DNA breaking-rejoining enzymes"/>
    <property type="match status" value="1"/>
</dbReference>
<dbReference type="PROSITE" id="PS51898">
    <property type="entry name" value="TYR_RECOMBINASE"/>
    <property type="match status" value="1"/>
</dbReference>
<dbReference type="GO" id="GO:0003677">
    <property type="term" value="F:DNA binding"/>
    <property type="evidence" value="ECO:0007669"/>
    <property type="project" value="UniProtKB-KW"/>
</dbReference>
<feature type="domain" description="Tyr recombinase" evidence="5">
    <location>
        <begin position="182"/>
        <end position="398"/>
    </location>
</feature>
<comment type="caution">
    <text evidence="6">The sequence shown here is derived from an EMBL/GenBank/DDBJ whole genome shotgun (WGS) entry which is preliminary data.</text>
</comment>
<dbReference type="OrthoDB" id="4326943at2"/>
<keyword evidence="7" id="KW-1185">Reference proteome</keyword>
<evidence type="ECO:0000313" key="6">
    <source>
        <dbReference type="EMBL" id="RYB91853.1"/>
    </source>
</evidence>
<dbReference type="Gene3D" id="1.10.150.130">
    <property type="match status" value="1"/>
</dbReference>
<keyword evidence="2" id="KW-0238">DNA-binding</keyword>
<evidence type="ECO:0000256" key="1">
    <source>
        <dbReference type="ARBA" id="ARBA00008857"/>
    </source>
</evidence>
<evidence type="ECO:0000256" key="3">
    <source>
        <dbReference type="ARBA" id="ARBA00023172"/>
    </source>
</evidence>
<dbReference type="RefSeq" id="WP_129401519.1">
    <property type="nucleotide sequence ID" value="NZ_SDWT01000002.1"/>
</dbReference>
<evidence type="ECO:0000256" key="2">
    <source>
        <dbReference type="ARBA" id="ARBA00023125"/>
    </source>
</evidence>
<dbReference type="InterPro" id="IPR002104">
    <property type="entry name" value="Integrase_catalytic"/>
</dbReference>
<evidence type="ECO:0000259" key="5">
    <source>
        <dbReference type="PROSITE" id="PS51898"/>
    </source>
</evidence>
<gene>
    <name evidence="6" type="ORF">EUA93_17130</name>
</gene>
<dbReference type="EMBL" id="SDWT01000002">
    <property type="protein sequence ID" value="RYB91853.1"/>
    <property type="molecule type" value="Genomic_DNA"/>
</dbReference>
<dbReference type="InterPro" id="IPR011010">
    <property type="entry name" value="DNA_brk_join_enz"/>
</dbReference>
<dbReference type="InterPro" id="IPR013762">
    <property type="entry name" value="Integrase-like_cat_sf"/>
</dbReference>
<dbReference type="Gene3D" id="1.10.443.10">
    <property type="entry name" value="Intergrase catalytic core"/>
    <property type="match status" value="1"/>
</dbReference>
<dbReference type="Proteomes" id="UP000294071">
    <property type="component" value="Unassembled WGS sequence"/>
</dbReference>
<sequence>MARQKLMVGTYGEISCFKLKSGTWHARARCCDVDGVVRQYRKNGETKNKARANLKAFFVEHTGTFGDGALAPDNTVQDLLDLWFEKMEKAEGGPSAETLGYYRSHVRWVLDRDKTEQPLGAYQLRHVRPVIIQAALDSAGVSPDLRKRIRSVLVRAFNMAIFHEAINGNPATAVPSVPVPRNKKKPVPVKDLDAVRVAIREWASAEKRNGPKSVDLPDIVEMLIATGMRIGELLALRWSDIELTPPPERRDHEGWFPWLMVNGQITSKGKRVDYGKTHAAIRPIALPDWAAALLRRRKVAQTPNDLDAVFITRNGTWHFPTIVQGRLRHIRLLDDYADLAALQDVSPHSFRRTVATEIDEVYDAEAAMNQLGHTSKAVTERHYINRRLVVPDYRAATDRLAPGPETSDGPTPGL</sequence>
<evidence type="ECO:0000313" key="7">
    <source>
        <dbReference type="Proteomes" id="UP000294071"/>
    </source>
</evidence>
<dbReference type="PANTHER" id="PTHR30349:SF41">
    <property type="entry name" value="INTEGRASE_RECOMBINASE PROTEIN MJ0367-RELATED"/>
    <property type="match status" value="1"/>
</dbReference>
<dbReference type="GO" id="GO:0015074">
    <property type="term" value="P:DNA integration"/>
    <property type="evidence" value="ECO:0007669"/>
    <property type="project" value="InterPro"/>
</dbReference>
<dbReference type="PANTHER" id="PTHR30349">
    <property type="entry name" value="PHAGE INTEGRASE-RELATED"/>
    <property type="match status" value="1"/>
</dbReference>
<keyword evidence="3" id="KW-0233">DNA recombination</keyword>